<feature type="non-terminal residue" evidence="2">
    <location>
        <position position="55"/>
    </location>
</feature>
<comment type="caution">
    <text evidence="2">The sequence shown here is derived from an EMBL/GenBank/DDBJ whole genome shotgun (WGS) entry which is preliminary data.</text>
</comment>
<keyword evidence="3" id="KW-1185">Reference proteome</keyword>
<protein>
    <submittedName>
        <fullName evidence="2">Uncharacterized protein</fullName>
    </submittedName>
</protein>
<organism evidence="2 3">
    <name type="scientific">Cirrhinus mrigala</name>
    <name type="common">Mrigala</name>
    <dbReference type="NCBI Taxonomy" id="683832"/>
    <lineage>
        <taxon>Eukaryota</taxon>
        <taxon>Metazoa</taxon>
        <taxon>Chordata</taxon>
        <taxon>Craniata</taxon>
        <taxon>Vertebrata</taxon>
        <taxon>Euteleostomi</taxon>
        <taxon>Actinopterygii</taxon>
        <taxon>Neopterygii</taxon>
        <taxon>Teleostei</taxon>
        <taxon>Ostariophysi</taxon>
        <taxon>Cypriniformes</taxon>
        <taxon>Cyprinidae</taxon>
        <taxon>Labeoninae</taxon>
        <taxon>Labeonini</taxon>
        <taxon>Cirrhinus</taxon>
    </lineage>
</organism>
<feature type="compositionally biased region" description="Polar residues" evidence="1">
    <location>
        <begin position="42"/>
        <end position="55"/>
    </location>
</feature>
<feature type="region of interest" description="Disordered" evidence="1">
    <location>
        <begin position="36"/>
        <end position="55"/>
    </location>
</feature>
<dbReference type="Proteomes" id="UP001529510">
    <property type="component" value="Unassembled WGS sequence"/>
</dbReference>
<proteinExistence type="predicted"/>
<dbReference type="AlphaFoldDB" id="A0ABD0PQ53"/>
<sequence>LRKSKEVVYKSGSRMEDKETKLNKDVMSAKRDCMERLDHDYTNNSSANISTESQQ</sequence>
<gene>
    <name evidence="2" type="ORF">M9458_028334</name>
</gene>
<dbReference type="EMBL" id="JAMKFB020000014">
    <property type="protein sequence ID" value="KAL0176004.1"/>
    <property type="molecule type" value="Genomic_DNA"/>
</dbReference>
<evidence type="ECO:0000313" key="2">
    <source>
        <dbReference type="EMBL" id="KAL0176004.1"/>
    </source>
</evidence>
<accession>A0ABD0PQ53</accession>
<evidence type="ECO:0000256" key="1">
    <source>
        <dbReference type="SAM" id="MobiDB-lite"/>
    </source>
</evidence>
<name>A0ABD0PQ53_CIRMR</name>
<reference evidence="2 3" key="1">
    <citation type="submission" date="2024-05" db="EMBL/GenBank/DDBJ databases">
        <title>Genome sequencing and assembly of Indian major carp, Cirrhinus mrigala (Hamilton, 1822).</title>
        <authorList>
            <person name="Mohindra V."/>
            <person name="Chowdhury L.M."/>
            <person name="Lal K."/>
            <person name="Jena J.K."/>
        </authorList>
    </citation>
    <scope>NUCLEOTIDE SEQUENCE [LARGE SCALE GENOMIC DNA]</scope>
    <source>
        <strain evidence="2">CM1030</strain>
        <tissue evidence="2">Blood</tissue>
    </source>
</reference>
<evidence type="ECO:0000313" key="3">
    <source>
        <dbReference type="Proteomes" id="UP001529510"/>
    </source>
</evidence>
<feature type="non-terminal residue" evidence="2">
    <location>
        <position position="1"/>
    </location>
</feature>